<protein>
    <recommendedName>
        <fullName evidence="3">non-specific serine/threonine protein kinase</fullName>
        <ecNumber evidence="3">2.7.11.1</ecNumber>
    </recommendedName>
</protein>
<feature type="compositionally biased region" description="Basic and acidic residues" evidence="13">
    <location>
        <begin position="611"/>
        <end position="622"/>
    </location>
</feature>
<dbReference type="InterPro" id="IPR008271">
    <property type="entry name" value="Ser/Thr_kinase_AS"/>
</dbReference>
<dbReference type="InterPro" id="IPR011009">
    <property type="entry name" value="Kinase-like_dom_sf"/>
</dbReference>
<evidence type="ECO:0000313" key="16">
    <source>
        <dbReference type="Proteomes" id="UP000807353"/>
    </source>
</evidence>
<keyword evidence="8" id="KW-0067">ATP-binding</keyword>
<comment type="subcellular location">
    <subcellularLocation>
        <location evidence="1">Nucleus</location>
    </subcellularLocation>
</comment>
<dbReference type="OrthoDB" id="193931at2759"/>
<evidence type="ECO:0000256" key="11">
    <source>
        <dbReference type="ARBA" id="ARBA00047899"/>
    </source>
</evidence>
<keyword evidence="5" id="KW-0808">Transferase</keyword>
<keyword evidence="10" id="KW-0119">Carbohydrate metabolism</keyword>
<accession>A0A9P6CIK0</accession>
<dbReference type="Pfam" id="PF08587">
    <property type="entry name" value="UBA_2"/>
    <property type="match status" value="1"/>
</dbReference>
<comment type="catalytic activity">
    <reaction evidence="11">
        <text>L-threonyl-[protein] + ATP = O-phospho-L-threonyl-[protein] + ADP + H(+)</text>
        <dbReference type="Rhea" id="RHEA:46608"/>
        <dbReference type="Rhea" id="RHEA-COMP:11060"/>
        <dbReference type="Rhea" id="RHEA-COMP:11605"/>
        <dbReference type="ChEBI" id="CHEBI:15378"/>
        <dbReference type="ChEBI" id="CHEBI:30013"/>
        <dbReference type="ChEBI" id="CHEBI:30616"/>
        <dbReference type="ChEBI" id="CHEBI:61977"/>
        <dbReference type="ChEBI" id="CHEBI:456216"/>
        <dbReference type="EC" id="2.7.11.1"/>
    </reaction>
</comment>
<dbReference type="Pfam" id="PF00069">
    <property type="entry name" value="Pkinase"/>
    <property type="match status" value="1"/>
</dbReference>
<dbReference type="FunFam" id="3.30.200.20:FF:000003">
    <property type="entry name" value="Non-specific serine/threonine protein kinase"/>
    <property type="match status" value="1"/>
</dbReference>
<dbReference type="EMBL" id="MU150277">
    <property type="protein sequence ID" value="KAF9461918.1"/>
    <property type="molecule type" value="Genomic_DNA"/>
</dbReference>
<dbReference type="GO" id="GO:0005524">
    <property type="term" value="F:ATP binding"/>
    <property type="evidence" value="ECO:0007669"/>
    <property type="project" value="UniProtKB-KW"/>
</dbReference>
<keyword evidence="9" id="KW-0539">Nucleus</keyword>
<evidence type="ECO:0000256" key="2">
    <source>
        <dbReference type="ARBA" id="ARBA00006234"/>
    </source>
</evidence>
<evidence type="ECO:0000256" key="4">
    <source>
        <dbReference type="ARBA" id="ARBA00022527"/>
    </source>
</evidence>
<proteinExistence type="inferred from homology"/>
<organism evidence="15 16">
    <name type="scientific">Collybia nuda</name>
    <dbReference type="NCBI Taxonomy" id="64659"/>
    <lineage>
        <taxon>Eukaryota</taxon>
        <taxon>Fungi</taxon>
        <taxon>Dikarya</taxon>
        <taxon>Basidiomycota</taxon>
        <taxon>Agaricomycotina</taxon>
        <taxon>Agaricomycetes</taxon>
        <taxon>Agaricomycetidae</taxon>
        <taxon>Agaricales</taxon>
        <taxon>Tricholomatineae</taxon>
        <taxon>Clitocybaceae</taxon>
        <taxon>Collybia</taxon>
    </lineage>
</organism>
<dbReference type="GO" id="GO:0005737">
    <property type="term" value="C:cytoplasm"/>
    <property type="evidence" value="ECO:0007669"/>
    <property type="project" value="TreeGrafter"/>
</dbReference>
<dbReference type="PROSITE" id="PS50011">
    <property type="entry name" value="PROTEIN_KINASE_DOM"/>
    <property type="match status" value="1"/>
</dbReference>
<feature type="region of interest" description="Disordered" evidence="13">
    <location>
        <begin position="589"/>
        <end position="622"/>
    </location>
</feature>
<dbReference type="Gene3D" id="3.30.310.80">
    <property type="entry name" value="Kinase associated domain 1, KA1"/>
    <property type="match status" value="1"/>
</dbReference>
<dbReference type="GO" id="GO:0005634">
    <property type="term" value="C:nucleus"/>
    <property type="evidence" value="ECO:0007669"/>
    <property type="project" value="UniProtKB-SubCell"/>
</dbReference>
<keyword evidence="4" id="KW-0723">Serine/threonine-protein kinase</keyword>
<keyword evidence="6" id="KW-0547">Nucleotide-binding</keyword>
<gene>
    <name evidence="15" type="ORF">BDZ94DRAFT_1220686</name>
</gene>
<dbReference type="PANTHER" id="PTHR24346">
    <property type="entry name" value="MAP/MICROTUBULE AFFINITY-REGULATING KINASE"/>
    <property type="match status" value="1"/>
</dbReference>
<evidence type="ECO:0000259" key="14">
    <source>
        <dbReference type="PROSITE" id="PS50011"/>
    </source>
</evidence>
<dbReference type="PANTHER" id="PTHR24346:SF110">
    <property type="entry name" value="NON-SPECIFIC SERINE_THREONINE PROTEIN KINASE"/>
    <property type="match status" value="1"/>
</dbReference>
<dbReference type="SMART" id="SM00220">
    <property type="entry name" value="S_TKc"/>
    <property type="match status" value="1"/>
</dbReference>
<evidence type="ECO:0000256" key="1">
    <source>
        <dbReference type="ARBA" id="ARBA00004123"/>
    </source>
</evidence>
<dbReference type="InterPro" id="IPR028375">
    <property type="entry name" value="KA1/Ssp2_C"/>
</dbReference>
<comment type="similarity">
    <text evidence="2">Belongs to the protein kinase superfamily. CAMK Ser/Thr protein kinase family. SNF1 subfamily.</text>
</comment>
<dbReference type="GO" id="GO:0035556">
    <property type="term" value="P:intracellular signal transduction"/>
    <property type="evidence" value="ECO:0007669"/>
    <property type="project" value="TreeGrafter"/>
</dbReference>
<keyword evidence="7 15" id="KW-0418">Kinase</keyword>
<dbReference type="InterPro" id="IPR032270">
    <property type="entry name" value="AMPK_C"/>
</dbReference>
<dbReference type="FunFam" id="1.10.510.10:FF:000407">
    <property type="entry name" value="Non-specific serine/threonine protein kinase"/>
    <property type="match status" value="1"/>
</dbReference>
<dbReference type="InterPro" id="IPR000719">
    <property type="entry name" value="Prot_kinase_dom"/>
</dbReference>
<evidence type="ECO:0000256" key="7">
    <source>
        <dbReference type="ARBA" id="ARBA00022777"/>
    </source>
</evidence>
<dbReference type="CDD" id="cd12122">
    <property type="entry name" value="AMPKA_C"/>
    <property type="match status" value="1"/>
</dbReference>
<evidence type="ECO:0000256" key="10">
    <source>
        <dbReference type="ARBA" id="ARBA00023277"/>
    </source>
</evidence>
<dbReference type="Proteomes" id="UP000807353">
    <property type="component" value="Unassembled WGS sequence"/>
</dbReference>
<feature type="domain" description="Protein kinase" evidence="14">
    <location>
        <begin position="16"/>
        <end position="267"/>
    </location>
</feature>
<evidence type="ECO:0000256" key="3">
    <source>
        <dbReference type="ARBA" id="ARBA00012513"/>
    </source>
</evidence>
<evidence type="ECO:0000256" key="13">
    <source>
        <dbReference type="SAM" id="MobiDB-lite"/>
    </source>
</evidence>
<dbReference type="SUPFAM" id="SSF56112">
    <property type="entry name" value="Protein kinase-like (PK-like)"/>
    <property type="match status" value="1"/>
</dbReference>
<sequence>MSEPSTPHSASRLGEYTVIQDIAEGTFGKVKMATHTITGHKVAMKYISKAVIHREKTKTRVRREFEYMRALRHPHIIKLYEVISTPTDIIFVLEYAGGELFNYIVANGRMPEKQARRFFQQIISGIEYSHRLRIAHRDLKPENILLDGDLNVKIADFGLSNEFKDGDFLVTSCGSPNYAAPEVIRGSSYAGPEIDVWSSGVILYVMLCGRLPFEDDDVHVLFTKISQGTYHMPSFLSSDARNLINAMLFVDPVKRITIPEITQHPFFTTDIPRYLTPLPPPPGPVLGTLSALVTPPKVLLDFEIIEGLGRVEEDLVEELAASMVDVTKDDIWECLRRDDGPSGNAVKVAYMLLRDKRRAGKDLAEFAEQERDAQLAAMDPRNILSPNALSPGVGDLEENPFEAEFNGEYEDDAEEVEDDLDFIAPPDDTEINNFAVLNSSLPDQFPEQHHLTSYMSAKRSGAGGREKKQHKTKWHFGIRSRSPPMEVMLEIYRTLKALGMEWREKKNLGGLGGLRARKAGGAGIERAPGFDGSGSVDLKAAAGIYFVETRARVEDVVVLMNLQLYMVDSINYLVDFHHKKSYRASTEPGAGKFDMAVPDPNFSETGSESGRSIKEKDGSGTVKEDDVVSPFVFMDVACRLILELAGGGE</sequence>
<comment type="caution">
    <text evidence="15">The sequence shown here is derived from an EMBL/GenBank/DDBJ whole genome shotgun (WGS) entry which is preliminary data.</text>
</comment>
<evidence type="ECO:0000256" key="6">
    <source>
        <dbReference type="ARBA" id="ARBA00022741"/>
    </source>
</evidence>
<evidence type="ECO:0000256" key="9">
    <source>
        <dbReference type="ARBA" id="ARBA00023242"/>
    </source>
</evidence>
<dbReference type="GO" id="GO:0004674">
    <property type="term" value="F:protein serine/threonine kinase activity"/>
    <property type="evidence" value="ECO:0007669"/>
    <property type="project" value="UniProtKB-KW"/>
</dbReference>
<dbReference type="Gene3D" id="1.10.510.10">
    <property type="entry name" value="Transferase(Phosphotransferase) domain 1"/>
    <property type="match status" value="1"/>
</dbReference>
<evidence type="ECO:0000256" key="5">
    <source>
        <dbReference type="ARBA" id="ARBA00022679"/>
    </source>
</evidence>
<dbReference type="EC" id="2.7.11.1" evidence="3"/>
<dbReference type="SUPFAM" id="SSF103243">
    <property type="entry name" value="KA1-like"/>
    <property type="match status" value="1"/>
</dbReference>
<comment type="catalytic activity">
    <reaction evidence="12">
        <text>L-seryl-[protein] + ATP = O-phospho-L-seryl-[protein] + ADP + H(+)</text>
        <dbReference type="Rhea" id="RHEA:17989"/>
        <dbReference type="Rhea" id="RHEA-COMP:9863"/>
        <dbReference type="Rhea" id="RHEA-COMP:11604"/>
        <dbReference type="ChEBI" id="CHEBI:15378"/>
        <dbReference type="ChEBI" id="CHEBI:29999"/>
        <dbReference type="ChEBI" id="CHEBI:30616"/>
        <dbReference type="ChEBI" id="CHEBI:83421"/>
        <dbReference type="ChEBI" id="CHEBI:456216"/>
        <dbReference type="EC" id="2.7.11.1"/>
    </reaction>
</comment>
<dbReference type="InterPro" id="IPR013896">
    <property type="entry name" value="SNF1_UBA"/>
</dbReference>
<evidence type="ECO:0000256" key="8">
    <source>
        <dbReference type="ARBA" id="ARBA00022840"/>
    </source>
</evidence>
<evidence type="ECO:0000256" key="12">
    <source>
        <dbReference type="ARBA" id="ARBA00048679"/>
    </source>
</evidence>
<dbReference type="AlphaFoldDB" id="A0A9P6CIK0"/>
<keyword evidence="16" id="KW-1185">Reference proteome</keyword>
<evidence type="ECO:0000313" key="15">
    <source>
        <dbReference type="EMBL" id="KAF9461918.1"/>
    </source>
</evidence>
<dbReference type="PROSITE" id="PS00108">
    <property type="entry name" value="PROTEIN_KINASE_ST"/>
    <property type="match status" value="1"/>
</dbReference>
<name>A0A9P6CIK0_9AGAR</name>
<dbReference type="Pfam" id="PF16579">
    <property type="entry name" value="AdenylateSensor"/>
    <property type="match status" value="1"/>
</dbReference>
<reference evidence="15" key="1">
    <citation type="submission" date="2020-11" db="EMBL/GenBank/DDBJ databases">
        <authorList>
            <consortium name="DOE Joint Genome Institute"/>
            <person name="Ahrendt S."/>
            <person name="Riley R."/>
            <person name="Andreopoulos W."/>
            <person name="Labutti K."/>
            <person name="Pangilinan J."/>
            <person name="Ruiz-Duenas F.J."/>
            <person name="Barrasa J.M."/>
            <person name="Sanchez-Garcia M."/>
            <person name="Camarero S."/>
            <person name="Miyauchi S."/>
            <person name="Serrano A."/>
            <person name="Linde D."/>
            <person name="Babiker R."/>
            <person name="Drula E."/>
            <person name="Ayuso-Fernandez I."/>
            <person name="Pacheco R."/>
            <person name="Padilla G."/>
            <person name="Ferreira P."/>
            <person name="Barriuso J."/>
            <person name="Kellner H."/>
            <person name="Castanera R."/>
            <person name="Alfaro M."/>
            <person name="Ramirez L."/>
            <person name="Pisabarro A.G."/>
            <person name="Kuo A."/>
            <person name="Tritt A."/>
            <person name="Lipzen A."/>
            <person name="He G."/>
            <person name="Yan M."/>
            <person name="Ng V."/>
            <person name="Cullen D."/>
            <person name="Martin F."/>
            <person name="Rosso M.-N."/>
            <person name="Henrissat B."/>
            <person name="Hibbett D."/>
            <person name="Martinez A.T."/>
            <person name="Grigoriev I.V."/>
        </authorList>
    </citation>
    <scope>NUCLEOTIDE SEQUENCE</scope>
    <source>
        <strain evidence="15">CBS 247.69</strain>
    </source>
</reference>